<sequence>MIDSSSIGQYRRATGNYYNDTHQYVDNHVWQERVNDLARRPGDPEANKTACLLLQALLLITNVAIADSPAIGLATTSERCRAKAMEDELPVGHAARCMTASGGMDASARQSHAHSRAPVRESITNLSLLRERALGQCVVSKDALGRALMQPRFSDCHDTAARPKAGVTRNNELTPSTRNDVSSGNVPHVRNAAERDMDVPSGRWMPGAVDALPLRTTSSSASIDLRSQGDDRQRLMERLAAEGGLSPFQAEQLEYKLWPFLDQASIFSSPLGSLRADGRLHEAEILDPQGHQVGELLLIGNSSTLDPGGSADHEIAVFGLKFPIATLLGSEYGQTLASRETERQGLFWNMGALPPDAGMSLNVIQPGDANIAGGNGFEIQSSELSSGGAFTPAATFILRDTDTGIHREMLLSIKLEGSDILLRHLGDGEFETIQTKEGTEFRGYRISVNESTGAWHFNGSPGSSQLDSTALRAKIDQGRSYVMIQGKPFEIRSDEHRRQYEIVVESAGGGYATLLPVYQEPLTRTWHLYEHNGLPVFSPDHLELLRELSVPPEKEKAYFLVNYSGVGRIFKVGTSRNNFAYDQVVEMGGRLIRVKACEIQGADAKYCAYDKRQPDGAGLPIVWREGRWAPCRADSSTALVQTSPQTPAEGLTEPDSRGLYRDRDGDQYIQVSNNYFKVYQQDSAHYFIVVEGSVRPLSINDGQFDVAIPGGGAYGNSAPDDRRGGADEGSDGFAGGMLGGVAGGIVGGAAGSLGNAGSAISDGLDKGLGEGIVSAIGEAIADEVVDTLRGGEPEREADVNVTPAEPAAAITVRQPDSGVSSSAVSSVPSAVPMASAATATASSPYATEIAHVSTTTLAGNTSATTRASTSQEDDIVRRWAMARVPGARYQDAWLETTNSYGQGRVWVVSKGPVSMIMVDIDGQCVPARARVVSARDIVYEIYDHDERGKPGYPIEWVNGRWQLEKESATQASAKLRNYITADMFVDDVGANELSWPDAYGLRERLGRKFLKVRGRFVEIGKLSGSEDRFFLQDGSKQIPLRYDAGEFRLEATSERLEVLREEVAVMRLRGGGDGKEIARNYLLHHLEWQPEEVNSLLSQYYFPTNPNEGEGIDDFAATLVDTGNVPDWAQKYGVGEVALYGAARVFGDFRARLALFPEDIDDLLKQPDIDATEYEKRFAELTDGQQLAVRAWTAIGGERKKVYSDGTPNMDARGIELFNYQLNEKLSDRGYLDPDQATKARNLNAALARLDALPGTYLRVDEYADWGVCPWNSDIKVGDVVTNFPRFMSVAMDKRYSTDAIFGLVDPDTHVLAFYLVDRAKTPVPLLEGAASLVPEHEALFRPDTFFRVKGIATANASSLETHAQVRVGVLLEEVSAPDDRAKNIHTGEVLFQNDHQTMEAYFSSTLGWDASQTRKLRSQFDFSADSAVLERQFSIDYVALGEVPSWAELYRRRVTQVQVREQLSAVWPIEYVEEVENTTLPDELAVYNLRGLYGEISFADFFAIRDFTLGRSEEINNWIRQHPENPYGHPIVQQFDAALRRVAQRESRMAVQVPQAGEGAPGLAIGGQEYDEASIDAQAGRVVYMGSIEPESAVDAYQFGGNIIFPVYVAAGRPSYEEQYLKALPCNSDAGEVRVMYEIELTSPLAGPYVSRITGDYHNDVIFFPGEKFEISEVDLIPGEGYFVKLKSLS</sequence>
<dbReference type="RefSeq" id="WP_006752642.1">
    <property type="nucleotide sequence ID" value="NZ_ABLC01000088.1"/>
</dbReference>
<dbReference type="EMBL" id="ABLC01000088">
    <property type="protein sequence ID" value="EDT03018.1"/>
    <property type="molecule type" value="Genomic_DNA"/>
</dbReference>
<feature type="region of interest" description="Disordered" evidence="1">
    <location>
        <begin position="165"/>
        <end position="188"/>
    </location>
</feature>
<protein>
    <submittedName>
        <fullName evidence="2">Uncharacterized protein</fullName>
    </submittedName>
</protein>
<organism evidence="2 3">
    <name type="scientific">Burkholderia ambifaria IOP40-10</name>
    <dbReference type="NCBI Taxonomy" id="396596"/>
    <lineage>
        <taxon>Bacteria</taxon>
        <taxon>Pseudomonadati</taxon>
        <taxon>Pseudomonadota</taxon>
        <taxon>Betaproteobacteria</taxon>
        <taxon>Burkholderiales</taxon>
        <taxon>Burkholderiaceae</taxon>
        <taxon>Burkholderia</taxon>
        <taxon>Burkholderia cepacia complex</taxon>
    </lineage>
</organism>
<comment type="caution">
    <text evidence="2">The sequence shown here is derived from an EMBL/GenBank/DDBJ whole genome shotgun (WGS) entry which is preliminary data.</text>
</comment>
<dbReference type="Gene3D" id="3.90.176.10">
    <property type="entry name" value="Toxin ADP-ribosyltransferase, Chain A, domain 1"/>
    <property type="match status" value="2"/>
</dbReference>
<feature type="region of interest" description="Disordered" evidence="1">
    <location>
        <begin position="711"/>
        <end position="731"/>
    </location>
</feature>
<proteinExistence type="predicted"/>
<accession>B1FHF7</accession>
<dbReference type="Proteomes" id="UP000005463">
    <property type="component" value="Unassembled WGS sequence"/>
</dbReference>
<evidence type="ECO:0000313" key="2">
    <source>
        <dbReference type="EMBL" id="EDT03018.1"/>
    </source>
</evidence>
<feature type="region of interest" description="Disordered" evidence="1">
    <location>
        <begin position="641"/>
        <end position="662"/>
    </location>
</feature>
<dbReference type="PATRIC" id="fig|396596.7.peg.4161"/>
<evidence type="ECO:0000313" key="3">
    <source>
        <dbReference type="Proteomes" id="UP000005463"/>
    </source>
</evidence>
<feature type="compositionally biased region" description="Polar residues" evidence="1">
    <location>
        <begin position="168"/>
        <end position="185"/>
    </location>
</feature>
<gene>
    <name evidence="2" type="ORF">BamIOP4010DRAFT_3466</name>
</gene>
<name>B1FHF7_9BURK</name>
<reference evidence="2 3" key="1">
    <citation type="submission" date="2008-03" db="EMBL/GenBank/DDBJ databases">
        <title>Sequencing of the draft genome and assembly of Burkholderia ambifaria IOP40-10.</title>
        <authorList>
            <consortium name="US DOE Joint Genome Institute (JGI-PGF)"/>
            <person name="Copeland A."/>
            <person name="Lucas S."/>
            <person name="Lapidus A."/>
            <person name="Glavina del Rio T."/>
            <person name="Dalin E."/>
            <person name="Tice H."/>
            <person name="Bruce D."/>
            <person name="Goodwin L."/>
            <person name="Pitluck S."/>
            <person name="Larimer F."/>
            <person name="Land M.L."/>
            <person name="Hauser L."/>
            <person name="Tiedje J."/>
            <person name="Richardson P."/>
        </authorList>
    </citation>
    <scope>NUCLEOTIDE SEQUENCE [LARGE SCALE GENOMIC DNA]</scope>
    <source>
        <strain evidence="2 3">IOP40-10</strain>
    </source>
</reference>
<evidence type="ECO:0000256" key="1">
    <source>
        <dbReference type="SAM" id="MobiDB-lite"/>
    </source>
</evidence>